<proteinExistence type="predicted"/>
<name>A0A8J2LQQ4_9HEXA</name>
<keyword evidence="1" id="KW-0479">Metal-binding</keyword>
<dbReference type="AlphaFoldDB" id="A0A8J2LQQ4"/>
<dbReference type="InterPro" id="IPR043400">
    <property type="entry name" value="RING-HC_RNF141"/>
</dbReference>
<dbReference type="InterPro" id="IPR017907">
    <property type="entry name" value="Znf_RING_CS"/>
</dbReference>
<dbReference type="Proteomes" id="UP000708208">
    <property type="component" value="Unassembled WGS sequence"/>
</dbReference>
<organism evidence="7 8">
    <name type="scientific">Allacma fusca</name>
    <dbReference type="NCBI Taxonomy" id="39272"/>
    <lineage>
        <taxon>Eukaryota</taxon>
        <taxon>Metazoa</taxon>
        <taxon>Ecdysozoa</taxon>
        <taxon>Arthropoda</taxon>
        <taxon>Hexapoda</taxon>
        <taxon>Collembola</taxon>
        <taxon>Symphypleona</taxon>
        <taxon>Sminthuridae</taxon>
        <taxon>Allacma</taxon>
    </lineage>
</organism>
<dbReference type="PANTHER" id="PTHR12109:SF3">
    <property type="entry name" value="RING FINGER PROTEIN 141"/>
    <property type="match status" value="1"/>
</dbReference>
<keyword evidence="2 4" id="KW-0863">Zinc-finger</keyword>
<protein>
    <recommendedName>
        <fullName evidence="6">RING-type domain-containing protein</fullName>
    </recommendedName>
</protein>
<feature type="region of interest" description="Disordered" evidence="5">
    <location>
        <begin position="126"/>
        <end position="158"/>
    </location>
</feature>
<dbReference type="GO" id="GO:0051865">
    <property type="term" value="P:protein autoubiquitination"/>
    <property type="evidence" value="ECO:0007669"/>
    <property type="project" value="TreeGrafter"/>
</dbReference>
<keyword evidence="3" id="KW-0862">Zinc</keyword>
<evidence type="ECO:0000259" key="6">
    <source>
        <dbReference type="PROSITE" id="PS50089"/>
    </source>
</evidence>
<dbReference type="GO" id="GO:0004842">
    <property type="term" value="F:ubiquitin-protein transferase activity"/>
    <property type="evidence" value="ECO:0007669"/>
    <property type="project" value="TreeGrafter"/>
</dbReference>
<sequence>MGQIASIEARVDRDRDSFSEEYDFLHDQIRKHSLTLRQLTLLTYDDLHNKIAELNALSSKFIDCNGKQLLFEVKPGTDSHVLWKGTVRIKCIKIDPLTQKVEKSRELYLKQFLQVYNTMQLHVSAGQGNKQKSEHDEPECSKDLQEAETESKPVSETQHLNFPMDTSVLLEKASSDKLAGTGFEECCICMESKPQVSLPCAHCYCLACIEQWNVDHKTCPICRDKLETTDDTWVLEDLPNAEDVSHEIQKSLFDLTR</sequence>
<dbReference type="EMBL" id="CAJVCH010571290">
    <property type="protein sequence ID" value="CAG7837124.1"/>
    <property type="molecule type" value="Genomic_DNA"/>
</dbReference>
<feature type="domain" description="RING-type" evidence="6">
    <location>
        <begin position="186"/>
        <end position="223"/>
    </location>
</feature>
<dbReference type="SMART" id="SM00184">
    <property type="entry name" value="RING"/>
    <property type="match status" value="1"/>
</dbReference>
<dbReference type="InterPro" id="IPR001841">
    <property type="entry name" value="Znf_RING"/>
</dbReference>
<accession>A0A8J2LQQ4</accession>
<dbReference type="GO" id="GO:0008270">
    <property type="term" value="F:zinc ion binding"/>
    <property type="evidence" value="ECO:0007669"/>
    <property type="project" value="UniProtKB-KW"/>
</dbReference>
<comment type="caution">
    <text evidence="7">The sequence shown here is derived from an EMBL/GenBank/DDBJ whole genome shotgun (WGS) entry which is preliminary data.</text>
</comment>
<dbReference type="OrthoDB" id="1630758at2759"/>
<dbReference type="PANTHER" id="PTHR12109">
    <property type="entry name" value="RING FINGER PROTEIN 141-RELATED"/>
    <property type="match status" value="1"/>
</dbReference>
<evidence type="ECO:0000256" key="1">
    <source>
        <dbReference type="ARBA" id="ARBA00022723"/>
    </source>
</evidence>
<evidence type="ECO:0000256" key="3">
    <source>
        <dbReference type="ARBA" id="ARBA00022833"/>
    </source>
</evidence>
<evidence type="ECO:0000256" key="2">
    <source>
        <dbReference type="ARBA" id="ARBA00022771"/>
    </source>
</evidence>
<evidence type="ECO:0000256" key="4">
    <source>
        <dbReference type="PROSITE-ProRule" id="PRU00175"/>
    </source>
</evidence>
<gene>
    <name evidence="7" type="ORF">AFUS01_LOCUS46283</name>
</gene>
<keyword evidence="8" id="KW-1185">Reference proteome</keyword>
<evidence type="ECO:0000313" key="7">
    <source>
        <dbReference type="EMBL" id="CAG7837124.1"/>
    </source>
</evidence>
<dbReference type="CDD" id="cd16545">
    <property type="entry name" value="RING-HC_RNF141"/>
    <property type="match status" value="1"/>
</dbReference>
<dbReference type="Pfam" id="PF13920">
    <property type="entry name" value="zf-C3HC4_3"/>
    <property type="match status" value="1"/>
</dbReference>
<dbReference type="PROSITE" id="PS00518">
    <property type="entry name" value="ZF_RING_1"/>
    <property type="match status" value="1"/>
</dbReference>
<evidence type="ECO:0000313" key="8">
    <source>
        <dbReference type="Proteomes" id="UP000708208"/>
    </source>
</evidence>
<dbReference type="InterPro" id="IPR047126">
    <property type="entry name" value="RNF141-like"/>
</dbReference>
<feature type="compositionally biased region" description="Basic and acidic residues" evidence="5">
    <location>
        <begin position="131"/>
        <end position="153"/>
    </location>
</feature>
<dbReference type="PROSITE" id="PS50089">
    <property type="entry name" value="ZF_RING_2"/>
    <property type="match status" value="1"/>
</dbReference>
<evidence type="ECO:0000256" key="5">
    <source>
        <dbReference type="SAM" id="MobiDB-lite"/>
    </source>
</evidence>
<reference evidence="7" key="1">
    <citation type="submission" date="2021-06" db="EMBL/GenBank/DDBJ databases">
        <authorList>
            <person name="Hodson N. C."/>
            <person name="Mongue J. A."/>
            <person name="Jaron S. K."/>
        </authorList>
    </citation>
    <scope>NUCLEOTIDE SEQUENCE</scope>
</reference>